<dbReference type="Proteomes" id="UP000006882">
    <property type="component" value="Chromosome G2"/>
</dbReference>
<dbReference type="EMBL" id="CM007652">
    <property type="protein sequence ID" value="ONI20633.1"/>
    <property type="molecule type" value="Genomic_DNA"/>
</dbReference>
<name>A0A251QA23_PRUPE</name>
<evidence type="ECO:0000313" key="2">
    <source>
        <dbReference type="Proteomes" id="UP000006882"/>
    </source>
</evidence>
<organism evidence="1 2">
    <name type="scientific">Prunus persica</name>
    <name type="common">Peach</name>
    <name type="synonym">Amygdalus persica</name>
    <dbReference type="NCBI Taxonomy" id="3760"/>
    <lineage>
        <taxon>Eukaryota</taxon>
        <taxon>Viridiplantae</taxon>
        <taxon>Streptophyta</taxon>
        <taxon>Embryophyta</taxon>
        <taxon>Tracheophyta</taxon>
        <taxon>Spermatophyta</taxon>
        <taxon>Magnoliopsida</taxon>
        <taxon>eudicotyledons</taxon>
        <taxon>Gunneridae</taxon>
        <taxon>Pentapetalae</taxon>
        <taxon>rosids</taxon>
        <taxon>fabids</taxon>
        <taxon>Rosales</taxon>
        <taxon>Rosaceae</taxon>
        <taxon>Amygdaloideae</taxon>
        <taxon>Amygdaleae</taxon>
        <taxon>Prunus</taxon>
    </lineage>
</organism>
<evidence type="ECO:0000313" key="1">
    <source>
        <dbReference type="EMBL" id="ONI20633.1"/>
    </source>
</evidence>
<proteinExistence type="predicted"/>
<protein>
    <submittedName>
        <fullName evidence="1">Uncharacterized protein</fullName>
    </submittedName>
</protein>
<accession>A0A251QA23</accession>
<gene>
    <name evidence="1" type="ORF">PRUPE_2G026600</name>
</gene>
<dbReference type="Gramene" id="ONI20633">
    <property type="protein sequence ID" value="ONI20633"/>
    <property type="gene ID" value="PRUPE_2G026600"/>
</dbReference>
<reference evidence="1 2" key="1">
    <citation type="journal article" date="2013" name="Nat. Genet.">
        <title>The high-quality draft genome of peach (Prunus persica) identifies unique patterns of genetic diversity, domestication and genome evolution.</title>
        <authorList>
            <consortium name="International Peach Genome Initiative"/>
            <person name="Verde I."/>
            <person name="Abbott A.G."/>
            <person name="Scalabrin S."/>
            <person name="Jung S."/>
            <person name="Shu S."/>
            <person name="Marroni F."/>
            <person name="Zhebentyayeva T."/>
            <person name="Dettori M.T."/>
            <person name="Grimwood J."/>
            <person name="Cattonaro F."/>
            <person name="Zuccolo A."/>
            <person name="Rossini L."/>
            <person name="Jenkins J."/>
            <person name="Vendramin E."/>
            <person name="Meisel L.A."/>
            <person name="Decroocq V."/>
            <person name="Sosinski B."/>
            <person name="Prochnik S."/>
            <person name="Mitros T."/>
            <person name="Policriti A."/>
            <person name="Cipriani G."/>
            <person name="Dondini L."/>
            <person name="Ficklin S."/>
            <person name="Goodstein D.M."/>
            <person name="Xuan P."/>
            <person name="Del Fabbro C."/>
            <person name="Aramini V."/>
            <person name="Copetti D."/>
            <person name="Gonzalez S."/>
            <person name="Horner D.S."/>
            <person name="Falchi R."/>
            <person name="Lucas S."/>
            <person name="Mica E."/>
            <person name="Maldonado J."/>
            <person name="Lazzari B."/>
            <person name="Bielenberg D."/>
            <person name="Pirona R."/>
            <person name="Miculan M."/>
            <person name="Barakat A."/>
            <person name="Testolin R."/>
            <person name="Stella A."/>
            <person name="Tartarini S."/>
            <person name="Tonutti P."/>
            <person name="Arus P."/>
            <person name="Orellana A."/>
            <person name="Wells C."/>
            <person name="Main D."/>
            <person name="Vizzotto G."/>
            <person name="Silva H."/>
            <person name="Salamini F."/>
            <person name="Schmutz J."/>
            <person name="Morgante M."/>
            <person name="Rokhsar D.S."/>
        </authorList>
    </citation>
    <scope>NUCLEOTIDE SEQUENCE [LARGE SCALE GENOMIC DNA]</scope>
    <source>
        <strain evidence="2">cv. Nemared</strain>
    </source>
</reference>
<keyword evidence="2" id="KW-1185">Reference proteome</keyword>
<sequence>MRTCSFFLNSEVCYLFCGVCRRLLSVEYIVFRHYSSCILLFICTKQRIKSSGIFRSSLVNEVSSIGIGS</sequence>
<dbReference type="AlphaFoldDB" id="A0A251QA23"/>